<sequence>MSKTMRPAIAAFGEQAVIVSFGETFEPETHRQVVRLSRELETAPFPGFIEFVPAYASVCVYFDALSMIDQGFAGGKDGSTPHEAVRRWLEERIDRLQPDVAEPAGKTVRIPVCYCVRCGPDLPALASGSGLAAEAAASLHAAARHTVSMIGFLPGFPYLSGLPEALSAPRLDTPRAVVPRGSVAVAGRQTGIYPAASPGGWRLIGRTAALLFDAGRAAPSLLEIGDTVTFEPIAHEDLERGMRERGWLA</sequence>
<dbReference type="EC" id="3.5.2.9" evidence="5"/>
<evidence type="ECO:0000256" key="2">
    <source>
        <dbReference type="ARBA" id="ARBA00022801"/>
    </source>
</evidence>
<proteinExistence type="predicted"/>
<dbReference type="SUPFAM" id="SSF50891">
    <property type="entry name" value="Cyclophilin-like"/>
    <property type="match status" value="1"/>
</dbReference>
<keyword evidence="2 5" id="KW-0378">Hydrolase</keyword>
<keyword evidence="1" id="KW-0547">Nucleotide-binding</keyword>
<dbReference type="Proteomes" id="UP000309676">
    <property type="component" value="Unassembled WGS sequence"/>
</dbReference>
<evidence type="ECO:0000313" key="5">
    <source>
        <dbReference type="EMBL" id="TLS52961.1"/>
    </source>
</evidence>
<name>A0A5R9GB48_9BACL</name>
<dbReference type="RefSeq" id="WP_138193202.1">
    <property type="nucleotide sequence ID" value="NZ_VCIW01000003.1"/>
</dbReference>
<dbReference type="SUPFAM" id="SSF160467">
    <property type="entry name" value="PH0987 N-terminal domain-like"/>
    <property type="match status" value="1"/>
</dbReference>
<dbReference type="PANTHER" id="PTHR34698">
    <property type="entry name" value="5-OXOPROLINASE SUBUNIT B"/>
    <property type="match status" value="1"/>
</dbReference>
<dbReference type="Gene3D" id="3.30.1360.40">
    <property type="match status" value="1"/>
</dbReference>
<dbReference type="NCBIfam" id="TIGR00370">
    <property type="entry name" value="5-oxoprolinase subunit PxpB"/>
    <property type="match status" value="1"/>
</dbReference>
<dbReference type="InterPro" id="IPR010016">
    <property type="entry name" value="PxpB"/>
</dbReference>
<dbReference type="AlphaFoldDB" id="A0A5R9GB48"/>
<organism evidence="5 6">
    <name type="scientific">Paenibacillus antri</name>
    <dbReference type="NCBI Taxonomy" id="2582848"/>
    <lineage>
        <taxon>Bacteria</taxon>
        <taxon>Bacillati</taxon>
        <taxon>Bacillota</taxon>
        <taxon>Bacilli</taxon>
        <taxon>Bacillales</taxon>
        <taxon>Paenibacillaceae</taxon>
        <taxon>Paenibacillus</taxon>
    </lineage>
</organism>
<keyword evidence="6" id="KW-1185">Reference proteome</keyword>
<dbReference type="PANTHER" id="PTHR34698:SF2">
    <property type="entry name" value="5-OXOPROLINASE SUBUNIT B"/>
    <property type="match status" value="1"/>
</dbReference>
<evidence type="ECO:0000313" key="6">
    <source>
        <dbReference type="Proteomes" id="UP000309676"/>
    </source>
</evidence>
<dbReference type="EMBL" id="VCIW01000003">
    <property type="protein sequence ID" value="TLS52961.1"/>
    <property type="molecule type" value="Genomic_DNA"/>
</dbReference>
<gene>
    <name evidence="5" type="primary">pxpB</name>
    <name evidence="5" type="ORF">FE782_06205</name>
</gene>
<protein>
    <submittedName>
        <fullName evidence="5">5-oxoprolinase subunit PxpB</fullName>
        <ecNumber evidence="5">3.5.2.9</ecNumber>
    </submittedName>
</protein>
<evidence type="ECO:0000256" key="3">
    <source>
        <dbReference type="ARBA" id="ARBA00022840"/>
    </source>
</evidence>
<dbReference type="Pfam" id="PF02682">
    <property type="entry name" value="CT_C_D"/>
    <property type="match status" value="1"/>
</dbReference>
<keyword evidence="3" id="KW-0067">ATP-binding</keyword>
<dbReference type="InterPro" id="IPR029000">
    <property type="entry name" value="Cyclophilin-like_dom_sf"/>
</dbReference>
<dbReference type="Gene3D" id="2.40.100.10">
    <property type="entry name" value="Cyclophilin-like"/>
    <property type="match status" value="1"/>
</dbReference>
<dbReference type="SMART" id="SM00796">
    <property type="entry name" value="AHS1"/>
    <property type="match status" value="1"/>
</dbReference>
<dbReference type="InterPro" id="IPR003833">
    <property type="entry name" value="CT_C_D"/>
</dbReference>
<accession>A0A5R9GB48</accession>
<dbReference type="OrthoDB" id="9778567at2"/>
<feature type="domain" description="Carboxyltransferase" evidence="4">
    <location>
        <begin position="7"/>
        <end position="222"/>
    </location>
</feature>
<dbReference type="GO" id="GO:0017168">
    <property type="term" value="F:5-oxoprolinase (ATP-hydrolyzing) activity"/>
    <property type="evidence" value="ECO:0007669"/>
    <property type="project" value="UniProtKB-EC"/>
</dbReference>
<dbReference type="GO" id="GO:0005524">
    <property type="term" value="F:ATP binding"/>
    <property type="evidence" value="ECO:0007669"/>
    <property type="project" value="UniProtKB-KW"/>
</dbReference>
<evidence type="ECO:0000259" key="4">
    <source>
        <dbReference type="SMART" id="SM00796"/>
    </source>
</evidence>
<reference evidence="5 6" key="1">
    <citation type="submission" date="2019-05" db="EMBL/GenBank/DDBJ databases">
        <authorList>
            <person name="Narsing Rao M.P."/>
            <person name="Li W.J."/>
        </authorList>
    </citation>
    <scope>NUCLEOTIDE SEQUENCE [LARGE SCALE GENOMIC DNA]</scope>
    <source>
        <strain evidence="5 6">SYSU_K30003</strain>
    </source>
</reference>
<comment type="caution">
    <text evidence="5">The sequence shown here is derived from an EMBL/GenBank/DDBJ whole genome shotgun (WGS) entry which is preliminary data.</text>
</comment>
<evidence type="ECO:0000256" key="1">
    <source>
        <dbReference type="ARBA" id="ARBA00022741"/>
    </source>
</evidence>